<evidence type="ECO:0000313" key="2">
    <source>
        <dbReference type="EMBL" id="XBX83199.1"/>
    </source>
</evidence>
<dbReference type="RefSeq" id="WP_350349203.1">
    <property type="nucleotide sequence ID" value="NZ_CP158374.1"/>
</dbReference>
<dbReference type="Pfam" id="PF25991">
    <property type="entry name" value="KhtT_N"/>
    <property type="match status" value="1"/>
</dbReference>
<name>A0AAU7W977_9MICO</name>
<evidence type="ECO:0000259" key="1">
    <source>
        <dbReference type="PROSITE" id="PS51202"/>
    </source>
</evidence>
<sequence length="164" mass="17144">MVEVRRVDLPGVGVLHSFTTAGGVEVSVIAHRTGSRDLITRLYGEEHAVPSLRLEDEEARTLADLLGGTRIVESIAELDDLPGVPINWIGVDADDALAGHRLGEVAVPEGVTIVAVVRDDDATPAPAPGRVLEPGDLLVAVGPEDGVQRLRRAVAEGPGEGLSD</sequence>
<gene>
    <name evidence="2" type="ORF">ABIQ69_04555</name>
</gene>
<dbReference type="InterPro" id="IPR006037">
    <property type="entry name" value="RCK_C"/>
</dbReference>
<feature type="domain" description="RCK C-terminal" evidence="1">
    <location>
        <begin position="73"/>
        <end position="156"/>
    </location>
</feature>
<dbReference type="PROSITE" id="PS51202">
    <property type="entry name" value="RCK_C"/>
    <property type="match status" value="1"/>
</dbReference>
<protein>
    <submittedName>
        <fullName evidence="2">TrkA C-terminal domain-containing protein</fullName>
    </submittedName>
</protein>
<dbReference type="GO" id="GO:0008324">
    <property type="term" value="F:monoatomic cation transmembrane transporter activity"/>
    <property type="evidence" value="ECO:0007669"/>
    <property type="project" value="InterPro"/>
</dbReference>
<dbReference type="InterPro" id="IPR058776">
    <property type="entry name" value="KhtT-like_N"/>
</dbReference>
<dbReference type="InterPro" id="IPR026278">
    <property type="entry name" value="KhtT"/>
</dbReference>
<proteinExistence type="predicted"/>
<dbReference type="Pfam" id="PF02080">
    <property type="entry name" value="TrkA_C"/>
    <property type="match status" value="1"/>
</dbReference>
<dbReference type="SUPFAM" id="SSF116726">
    <property type="entry name" value="TrkA C-terminal domain-like"/>
    <property type="match status" value="1"/>
</dbReference>
<dbReference type="Gene3D" id="3.30.70.1450">
    <property type="entry name" value="Regulator of K+ conductance, C-terminal domain"/>
    <property type="match status" value="1"/>
</dbReference>
<dbReference type="GO" id="GO:0006813">
    <property type="term" value="P:potassium ion transport"/>
    <property type="evidence" value="ECO:0007669"/>
    <property type="project" value="InterPro"/>
</dbReference>
<dbReference type="EMBL" id="CP158374">
    <property type="protein sequence ID" value="XBX83199.1"/>
    <property type="molecule type" value="Genomic_DNA"/>
</dbReference>
<dbReference type="InterPro" id="IPR036721">
    <property type="entry name" value="RCK_C_sf"/>
</dbReference>
<reference evidence="2" key="1">
    <citation type="submission" date="2024-05" db="EMBL/GenBank/DDBJ databases">
        <authorList>
            <person name="Yu L."/>
        </authorList>
    </citation>
    <scope>NUCLEOTIDE SEQUENCE</scope>
    <source>
        <strain evidence="2">G08B096</strain>
    </source>
</reference>
<organism evidence="2">
    <name type="scientific">Agromyces sp. G08B096</name>
    <dbReference type="NCBI Taxonomy" id="3156399"/>
    <lineage>
        <taxon>Bacteria</taxon>
        <taxon>Bacillati</taxon>
        <taxon>Actinomycetota</taxon>
        <taxon>Actinomycetes</taxon>
        <taxon>Micrococcales</taxon>
        <taxon>Microbacteriaceae</taxon>
        <taxon>Agromyces</taxon>
    </lineage>
</organism>
<accession>A0AAU7W977</accession>
<dbReference type="AlphaFoldDB" id="A0AAU7W977"/>
<dbReference type="PIRSF" id="PIRSF005028">
    <property type="entry name" value="KhtT"/>
    <property type="match status" value="1"/>
</dbReference>